<evidence type="ECO:0000313" key="1">
    <source>
        <dbReference type="EMBL" id="KAI3801134.1"/>
    </source>
</evidence>
<proteinExistence type="predicted"/>
<accession>A0ACB9HZD7</accession>
<reference evidence="1 2" key="2">
    <citation type="journal article" date="2022" name="Mol. Ecol. Resour.">
        <title>The genomes of chicory, endive, great burdock and yacon provide insights into Asteraceae paleo-polyploidization history and plant inulin production.</title>
        <authorList>
            <person name="Fan W."/>
            <person name="Wang S."/>
            <person name="Wang H."/>
            <person name="Wang A."/>
            <person name="Jiang F."/>
            <person name="Liu H."/>
            <person name="Zhao H."/>
            <person name="Xu D."/>
            <person name="Zhang Y."/>
        </authorList>
    </citation>
    <scope>NUCLEOTIDE SEQUENCE [LARGE SCALE GENOMIC DNA]</scope>
    <source>
        <strain evidence="2">cv. Yunnan</strain>
        <tissue evidence="1">Leaves</tissue>
    </source>
</reference>
<organism evidence="1 2">
    <name type="scientific">Smallanthus sonchifolius</name>
    <dbReference type="NCBI Taxonomy" id="185202"/>
    <lineage>
        <taxon>Eukaryota</taxon>
        <taxon>Viridiplantae</taxon>
        <taxon>Streptophyta</taxon>
        <taxon>Embryophyta</taxon>
        <taxon>Tracheophyta</taxon>
        <taxon>Spermatophyta</taxon>
        <taxon>Magnoliopsida</taxon>
        <taxon>eudicotyledons</taxon>
        <taxon>Gunneridae</taxon>
        <taxon>Pentapetalae</taxon>
        <taxon>asterids</taxon>
        <taxon>campanulids</taxon>
        <taxon>Asterales</taxon>
        <taxon>Asteraceae</taxon>
        <taxon>Asteroideae</taxon>
        <taxon>Heliantheae alliance</taxon>
        <taxon>Millerieae</taxon>
        <taxon>Smallanthus</taxon>
    </lineage>
</organism>
<gene>
    <name evidence="1" type="ORF">L1987_29237</name>
</gene>
<dbReference type="Proteomes" id="UP001056120">
    <property type="component" value="Linkage Group LG10"/>
</dbReference>
<reference evidence="2" key="1">
    <citation type="journal article" date="2022" name="Mol. Ecol. Resour.">
        <title>The genomes of chicory, endive, great burdock and yacon provide insights into Asteraceae palaeo-polyploidization history and plant inulin production.</title>
        <authorList>
            <person name="Fan W."/>
            <person name="Wang S."/>
            <person name="Wang H."/>
            <person name="Wang A."/>
            <person name="Jiang F."/>
            <person name="Liu H."/>
            <person name="Zhao H."/>
            <person name="Xu D."/>
            <person name="Zhang Y."/>
        </authorList>
    </citation>
    <scope>NUCLEOTIDE SEQUENCE [LARGE SCALE GENOMIC DNA]</scope>
    <source>
        <strain evidence="2">cv. Yunnan</strain>
    </source>
</reference>
<protein>
    <submittedName>
        <fullName evidence="1">Uncharacterized protein</fullName>
    </submittedName>
</protein>
<keyword evidence="2" id="KW-1185">Reference proteome</keyword>
<evidence type="ECO:0000313" key="2">
    <source>
        <dbReference type="Proteomes" id="UP001056120"/>
    </source>
</evidence>
<comment type="caution">
    <text evidence="1">The sequence shown here is derived from an EMBL/GenBank/DDBJ whole genome shotgun (WGS) entry which is preliminary data.</text>
</comment>
<sequence>MPRTLWFSNAKANPYRAFVEEIDINGTVAYEALEVISLLAKMKQSLNSTYSPWSFLAEVISNMEPLVCLLANGSHSVQDKVIEIISGLCADQPILIGDLLAENSRTIGALDIIKQNSGCYTLEADARSFANRTVFHDGCEFDAPDPGYLLGGAAGMWLLSILSSFGEKRIVVVAGGLEVLSDKLANYTSNS</sequence>
<name>A0ACB9HZD7_9ASTR</name>
<dbReference type="EMBL" id="CM042027">
    <property type="protein sequence ID" value="KAI3801134.1"/>
    <property type="molecule type" value="Genomic_DNA"/>
</dbReference>